<evidence type="ECO:0000256" key="1">
    <source>
        <dbReference type="SAM" id="MobiDB-lite"/>
    </source>
</evidence>
<feature type="transmembrane region" description="Helical" evidence="2">
    <location>
        <begin position="12"/>
        <end position="40"/>
    </location>
</feature>
<comment type="caution">
    <text evidence="3">The sequence shown here is derived from an EMBL/GenBank/DDBJ whole genome shotgun (WGS) entry which is preliminary data.</text>
</comment>
<dbReference type="EMBL" id="JAOCQF010000001">
    <property type="protein sequence ID" value="MCT8327932.1"/>
    <property type="molecule type" value="Genomic_DNA"/>
</dbReference>
<evidence type="ECO:0000313" key="4">
    <source>
        <dbReference type="Proteomes" id="UP001205601"/>
    </source>
</evidence>
<proteinExistence type="predicted"/>
<evidence type="ECO:0008006" key="5">
    <source>
        <dbReference type="Google" id="ProtNLM"/>
    </source>
</evidence>
<dbReference type="Proteomes" id="UP001205601">
    <property type="component" value="Unassembled WGS sequence"/>
</dbReference>
<sequence length="217" mass="22072">MEYFFARLVLGLLGLASLALIVIGIFLAVSGVGIGAGAVMRSGYADAVPASLLAAIPGMVITLIGVLLMAVIDHFSATLDTATYSRKLLRIAEEQLRVSKQTLKLGELAQASYAGAGSGSREHPGAQNGAQPRGLLGFLGRKGGAASRAAFSPGSPAAVESVRSEPSGEAGTRGGRDLASDAPGQIEAAGHQELRPTLTSGLVVPATARTVDPDRRA</sequence>
<name>A0ABT2NG91_9RHOB</name>
<keyword evidence="2" id="KW-0812">Transmembrane</keyword>
<protein>
    <recommendedName>
        <fullName evidence="5">MotA/TolQ/ExbB proton channel domain-containing protein</fullName>
    </recommendedName>
</protein>
<gene>
    <name evidence="3" type="ORF">N5I32_00220</name>
</gene>
<accession>A0ABT2NG91</accession>
<feature type="region of interest" description="Disordered" evidence="1">
    <location>
        <begin position="147"/>
        <end position="217"/>
    </location>
</feature>
<evidence type="ECO:0000256" key="2">
    <source>
        <dbReference type="SAM" id="Phobius"/>
    </source>
</evidence>
<feature type="transmembrane region" description="Helical" evidence="2">
    <location>
        <begin position="52"/>
        <end position="72"/>
    </location>
</feature>
<organism evidence="3 4">
    <name type="scientific">Albidovulum sediminis</name>
    <dbReference type="NCBI Taxonomy" id="3066345"/>
    <lineage>
        <taxon>Bacteria</taxon>
        <taxon>Pseudomonadati</taxon>
        <taxon>Pseudomonadota</taxon>
        <taxon>Alphaproteobacteria</taxon>
        <taxon>Rhodobacterales</taxon>
        <taxon>Paracoccaceae</taxon>
        <taxon>Albidovulum</taxon>
    </lineage>
</organism>
<keyword evidence="2" id="KW-0472">Membrane</keyword>
<dbReference type="RefSeq" id="WP_261493385.1">
    <property type="nucleotide sequence ID" value="NZ_JAOCQF010000001.1"/>
</dbReference>
<feature type="region of interest" description="Disordered" evidence="1">
    <location>
        <begin position="115"/>
        <end position="134"/>
    </location>
</feature>
<reference evidence="4" key="1">
    <citation type="submission" date="2023-07" db="EMBL/GenBank/DDBJ databases">
        <title>Defluviimonas sediminis sp. nov., isolated from mangrove sediment.</title>
        <authorList>
            <person name="Liu L."/>
            <person name="Li J."/>
            <person name="Huang Y."/>
            <person name="Pan J."/>
            <person name="Li M."/>
        </authorList>
    </citation>
    <scope>NUCLEOTIDE SEQUENCE [LARGE SCALE GENOMIC DNA]</scope>
    <source>
        <strain evidence="4">FT324</strain>
    </source>
</reference>
<keyword evidence="2" id="KW-1133">Transmembrane helix</keyword>
<evidence type="ECO:0000313" key="3">
    <source>
        <dbReference type="EMBL" id="MCT8327932.1"/>
    </source>
</evidence>
<keyword evidence="4" id="KW-1185">Reference proteome</keyword>